<gene>
    <name evidence="7" type="primary">LOC110012847</name>
</gene>
<dbReference type="GO" id="GO:0004794">
    <property type="term" value="F:threonine deaminase activity"/>
    <property type="evidence" value="ECO:0007669"/>
    <property type="project" value="TreeGrafter"/>
</dbReference>
<dbReference type="RefSeq" id="XP_020553616.1">
    <property type="nucleotide sequence ID" value="XM_020697957.1"/>
</dbReference>
<keyword evidence="3" id="KW-0663">Pyridoxal phosphate</keyword>
<evidence type="ECO:0000256" key="4">
    <source>
        <dbReference type="ARBA" id="ARBA00023239"/>
    </source>
</evidence>
<dbReference type="GO" id="GO:0009097">
    <property type="term" value="P:isoleucine biosynthetic process"/>
    <property type="evidence" value="ECO:0007669"/>
    <property type="project" value="TreeGrafter"/>
</dbReference>
<dbReference type="InterPro" id="IPR000634">
    <property type="entry name" value="Ser/Thr_deHydtase_PyrdxlP-BS"/>
</dbReference>
<keyword evidence="6" id="KW-1185">Reference proteome</keyword>
<evidence type="ECO:0000256" key="3">
    <source>
        <dbReference type="ARBA" id="ARBA00022898"/>
    </source>
</evidence>
<feature type="domain" description="Tryptophan synthase beta chain-like PALP" evidence="5">
    <location>
        <begin position="124"/>
        <end position="175"/>
    </location>
</feature>
<dbReference type="SUPFAM" id="SSF53686">
    <property type="entry name" value="Tryptophan synthase beta subunit-like PLP-dependent enzymes"/>
    <property type="match status" value="1"/>
</dbReference>
<evidence type="ECO:0000256" key="1">
    <source>
        <dbReference type="ARBA" id="ARBA00001933"/>
    </source>
</evidence>
<accession>A0A8M8VBU1</accession>
<dbReference type="GeneID" id="110012847"/>
<dbReference type="GO" id="GO:0006567">
    <property type="term" value="P:L-threonine catabolic process"/>
    <property type="evidence" value="ECO:0007669"/>
    <property type="project" value="TreeGrafter"/>
</dbReference>
<dbReference type="InterPro" id="IPR001926">
    <property type="entry name" value="TrpB-like_PALP"/>
</dbReference>
<name>A0A8M8VBU1_SESIN</name>
<protein>
    <submittedName>
        <fullName evidence="7">Threonine dehydratase biosynthetic, chloroplastic-like</fullName>
    </submittedName>
</protein>
<evidence type="ECO:0000259" key="5">
    <source>
        <dbReference type="Pfam" id="PF00291"/>
    </source>
</evidence>
<evidence type="ECO:0000313" key="6">
    <source>
        <dbReference type="Proteomes" id="UP000504604"/>
    </source>
</evidence>
<evidence type="ECO:0000256" key="2">
    <source>
        <dbReference type="ARBA" id="ARBA00010869"/>
    </source>
</evidence>
<proteinExistence type="inferred from homology"/>
<organism evidence="6 7">
    <name type="scientific">Sesamum indicum</name>
    <name type="common">Oriental sesame</name>
    <name type="synonym">Sesamum orientale</name>
    <dbReference type="NCBI Taxonomy" id="4182"/>
    <lineage>
        <taxon>Eukaryota</taxon>
        <taxon>Viridiplantae</taxon>
        <taxon>Streptophyta</taxon>
        <taxon>Embryophyta</taxon>
        <taxon>Tracheophyta</taxon>
        <taxon>Spermatophyta</taxon>
        <taxon>Magnoliopsida</taxon>
        <taxon>eudicotyledons</taxon>
        <taxon>Gunneridae</taxon>
        <taxon>Pentapetalae</taxon>
        <taxon>asterids</taxon>
        <taxon>lamiids</taxon>
        <taxon>Lamiales</taxon>
        <taxon>Pedaliaceae</taxon>
        <taxon>Sesamum</taxon>
    </lineage>
</organism>
<dbReference type="PANTHER" id="PTHR48078:SF11">
    <property type="entry name" value="THREONINE DEHYDRATASE, MITOCHONDRIAL"/>
    <property type="match status" value="1"/>
</dbReference>
<dbReference type="InterPro" id="IPR036052">
    <property type="entry name" value="TrpB-like_PALP_sf"/>
</dbReference>
<dbReference type="InterPro" id="IPR050147">
    <property type="entry name" value="Ser/Thr_Dehydratase"/>
</dbReference>
<comment type="cofactor">
    <cofactor evidence="1">
        <name>pyridoxal 5'-phosphate</name>
        <dbReference type="ChEBI" id="CHEBI:597326"/>
    </cofactor>
</comment>
<dbReference type="Pfam" id="PF00291">
    <property type="entry name" value="PALP"/>
    <property type="match status" value="1"/>
</dbReference>
<dbReference type="KEGG" id="sind:110012847"/>
<dbReference type="PANTHER" id="PTHR48078">
    <property type="entry name" value="THREONINE DEHYDRATASE, MITOCHONDRIAL-RELATED"/>
    <property type="match status" value="1"/>
</dbReference>
<dbReference type="OrthoDB" id="4418812at2759"/>
<dbReference type="GO" id="GO:0030170">
    <property type="term" value="F:pyridoxal phosphate binding"/>
    <property type="evidence" value="ECO:0007669"/>
    <property type="project" value="InterPro"/>
</dbReference>
<dbReference type="GO" id="GO:0006565">
    <property type="term" value="P:L-serine catabolic process"/>
    <property type="evidence" value="ECO:0007669"/>
    <property type="project" value="TreeGrafter"/>
</dbReference>
<dbReference type="AlphaFoldDB" id="A0A8M8VBU1"/>
<comment type="similarity">
    <text evidence="2">Belongs to the serine/threonine dehydratase family.</text>
</comment>
<keyword evidence="4" id="KW-0456">Lyase</keyword>
<dbReference type="PROSITE" id="PS00165">
    <property type="entry name" value="DEHYDRATASE_SER_THR"/>
    <property type="match status" value="1"/>
</dbReference>
<sequence length="176" mass="19658">MEVLRFTPSQSPLIRTKFVGNDAVNTSARSSRLRPFVCATLYKPVAENLPLVEKLPRVEPLAPPLNEVVEKPLLRVSASSLQCESGYLVPNENPGDGAVSNGTLNAMEYLTNILSSKVYDVAYESPFQLASKMSERWGVNVWLKREDLQPVFSFKLRGAYNMMAKLPKEQLERGVI</sequence>
<reference evidence="7" key="1">
    <citation type="submission" date="2025-08" db="UniProtKB">
        <authorList>
            <consortium name="RefSeq"/>
        </authorList>
    </citation>
    <scope>IDENTIFICATION</scope>
</reference>
<dbReference type="Gene3D" id="3.40.50.1100">
    <property type="match status" value="1"/>
</dbReference>
<dbReference type="GO" id="GO:0003941">
    <property type="term" value="F:L-serine ammonia-lyase activity"/>
    <property type="evidence" value="ECO:0007669"/>
    <property type="project" value="TreeGrafter"/>
</dbReference>
<dbReference type="Proteomes" id="UP000504604">
    <property type="component" value="Linkage group LG11"/>
</dbReference>
<evidence type="ECO:0000313" key="7">
    <source>
        <dbReference type="RefSeq" id="XP_020553616.1"/>
    </source>
</evidence>